<dbReference type="Proteomes" id="UP000184396">
    <property type="component" value="Unassembled WGS sequence"/>
</dbReference>
<dbReference type="AlphaFoldDB" id="A0A1M6DN17"/>
<protein>
    <submittedName>
        <fullName evidence="1">Uncharacterized protein</fullName>
    </submittedName>
</protein>
<evidence type="ECO:0000313" key="2">
    <source>
        <dbReference type="Proteomes" id="UP000184396"/>
    </source>
</evidence>
<keyword evidence="2" id="KW-1185">Reference proteome</keyword>
<dbReference type="RefSeq" id="WP_019386813.1">
    <property type="nucleotide sequence ID" value="NZ_ALIH01000003.1"/>
</dbReference>
<sequence>MIAAYYNLKVLSDDLKAANKIKVGAKIPRYDCTDFSGNYEGVEPFINPKGMFKLSLMECKEFVKTDKRRMAEFALIGGKNLNFSSLFTEDGSNIYYGYPNGKPFLKDGRKNPLFQYRNDLYLFVIDKDFTQIEILVLPNQKGYALELAQSFTDGDFEEDFNKLKSNAKTFFFYGCL</sequence>
<proteinExistence type="predicted"/>
<dbReference type="OrthoDB" id="852040at2"/>
<reference evidence="1 2" key="1">
    <citation type="submission" date="2016-11" db="EMBL/GenBank/DDBJ databases">
        <authorList>
            <person name="Jaros S."/>
            <person name="Januszkiewicz K."/>
            <person name="Wedrychowicz H."/>
        </authorList>
    </citation>
    <scope>NUCLEOTIDE SEQUENCE [LARGE SCALE GENOMIC DNA]</scope>
    <source>
        <strain evidence="1 2">CGMCC 1.12213</strain>
    </source>
</reference>
<accession>A0A1M6DN17</accession>
<organism evidence="1 2">
    <name type="scientific">Algibacter luteus</name>
    <dbReference type="NCBI Taxonomy" id="1178825"/>
    <lineage>
        <taxon>Bacteria</taxon>
        <taxon>Pseudomonadati</taxon>
        <taxon>Bacteroidota</taxon>
        <taxon>Flavobacteriia</taxon>
        <taxon>Flavobacteriales</taxon>
        <taxon>Flavobacteriaceae</taxon>
        <taxon>Algibacter</taxon>
    </lineage>
</organism>
<name>A0A1M6DN17_9FLAO</name>
<dbReference type="STRING" id="1178825.SAMN05216261_1642"/>
<dbReference type="EMBL" id="FQYK01000003">
    <property type="protein sequence ID" value="SHI74368.1"/>
    <property type="molecule type" value="Genomic_DNA"/>
</dbReference>
<gene>
    <name evidence="1" type="ORF">SAMN05216261_1642</name>
</gene>
<evidence type="ECO:0000313" key="1">
    <source>
        <dbReference type="EMBL" id="SHI74368.1"/>
    </source>
</evidence>